<feature type="transmembrane region" description="Helical" evidence="5">
    <location>
        <begin position="45"/>
        <end position="64"/>
    </location>
</feature>
<comment type="subcellular location">
    <subcellularLocation>
        <location evidence="1">Membrane</location>
        <topology evidence="1">Multi-pass membrane protein</topology>
    </subcellularLocation>
</comment>
<dbReference type="InterPro" id="IPR008253">
    <property type="entry name" value="Marvel"/>
</dbReference>
<keyword evidence="8" id="KW-1185">Reference proteome</keyword>
<dbReference type="EMBL" id="ML986616">
    <property type="protein sequence ID" value="KAF2264367.1"/>
    <property type="molecule type" value="Genomic_DNA"/>
</dbReference>
<accession>A0A9P4K852</accession>
<proteinExistence type="predicted"/>
<organism evidence="7 8">
    <name type="scientific">Lojkania enalia</name>
    <dbReference type="NCBI Taxonomy" id="147567"/>
    <lineage>
        <taxon>Eukaryota</taxon>
        <taxon>Fungi</taxon>
        <taxon>Dikarya</taxon>
        <taxon>Ascomycota</taxon>
        <taxon>Pezizomycotina</taxon>
        <taxon>Dothideomycetes</taxon>
        <taxon>Pleosporomycetidae</taxon>
        <taxon>Pleosporales</taxon>
        <taxon>Pleosporales incertae sedis</taxon>
        <taxon>Lojkania</taxon>
    </lineage>
</organism>
<dbReference type="Proteomes" id="UP000800093">
    <property type="component" value="Unassembled WGS sequence"/>
</dbReference>
<keyword evidence="2 5" id="KW-0812">Transmembrane</keyword>
<dbReference type="AlphaFoldDB" id="A0A9P4K852"/>
<evidence type="ECO:0000256" key="4">
    <source>
        <dbReference type="ARBA" id="ARBA00023136"/>
    </source>
</evidence>
<evidence type="ECO:0000256" key="5">
    <source>
        <dbReference type="SAM" id="Phobius"/>
    </source>
</evidence>
<sequence>MILSRAFSIFFRFGEFVCAAVVLGIVAYFINQYDEFGVGPLGREIYAIVIASLSVLFSLIWMIPTTASMMHYPIDLLFSAAWFAAFGVLVNWINRVNCGGIFHWGGITRRGSYCGQWKAAEAFSFISAIFWLASFLLGVVVYHKLRRDPVATDGS</sequence>
<feature type="transmembrane region" description="Helical" evidence="5">
    <location>
        <begin position="9"/>
        <end position="30"/>
    </location>
</feature>
<evidence type="ECO:0000256" key="3">
    <source>
        <dbReference type="ARBA" id="ARBA00022989"/>
    </source>
</evidence>
<feature type="domain" description="MARVEL" evidence="6">
    <location>
        <begin position="8"/>
        <end position="137"/>
    </location>
</feature>
<dbReference type="Pfam" id="PF01284">
    <property type="entry name" value="MARVEL"/>
    <property type="match status" value="1"/>
</dbReference>
<feature type="transmembrane region" description="Helical" evidence="5">
    <location>
        <begin position="122"/>
        <end position="142"/>
    </location>
</feature>
<evidence type="ECO:0000259" key="6">
    <source>
        <dbReference type="Pfam" id="PF01284"/>
    </source>
</evidence>
<keyword evidence="4 5" id="KW-0472">Membrane</keyword>
<name>A0A9P4K852_9PLEO</name>
<dbReference type="PANTHER" id="PTHR39608:SF1">
    <property type="entry name" value="INTEGRAL MEMBRANE PROTEIN (AFU_ORTHOLOGUE AFUA_5G08640)"/>
    <property type="match status" value="1"/>
</dbReference>
<gene>
    <name evidence="7" type="ORF">CC78DRAFT_233708</name>
</gene>
<reference evidence="8" key="1">
    <citation type="journal article" date="2020" name="Stud. Mycol.">
        <title>101 Dothideomycetes genomes: A test case for predicting lifestyles and emergence of pathogens.</title>
        <authorList>
            <person name="Haridas S."/>
            <person name="Albert R."/>
            <person name="Binder M."/>
            <person name="Bloem J."/>
            <person name="LaButti K."/>
            <person name="Salamov A."/>
            <person name="Andreopoulos B."/>
            <person name="Baker S."/>
            <person name="Barry K."/>
            <person name="Bills G."/>
            <person name="Bluhm B."/>
            <person name="Cannon C."/>
            <person name="Castanera R."/>
            <person name="Culley D."/>
            <person name="Daum C."/>
            <person name="Ezra D."/>
            <person name="Gonzalez J."/>
            <person name="Henrissat B."/>
            <person name="Kuo A."/>
            <person name="Liang C."/>
            <person name="Lipzen A."/>
            <person name="Lutzoni F."/>
            <person name="Magnuson J."/>
            <person name="Mondo S."/>
            <person name="Nolan M."/>
            <person name="Ohm R."/>
            <person name="Pangilinan J."/>
            <person name="Park H.-J."/>
            <person name="Ramirez L."/>
            <person name="Alfaro M."/>
            <person name="Sun H."/>
            <person name="Tritt A."/>
            <person name="Yoshinaga Y."/>
            <person name="Zwiers L.-H."/>
            <person name="Turgeon B."/>
            <person name="Goodwin S."/>
            <person name="Spatafora J."/>
            <person name="Crous P."/>
            <person name="Grigoriev I."/>
        </authorList>
    </citation>
    <scope>NUCLEOTIDE SEQUENCE [LARGE SCALE GENOMIC DNA]</scope>
    <source>
        <strain evidence="8">CBS 304.66</strain>
    </source>
</reference>
<dbReference type="PANTHER" id="PTHR39608">
    <property type="entry name" value="INTEGRAL MEMBRANE PROTEIN (AFU_ORTHOLOGUE AFUA_5G08640)"/>
    <property type="match status" value="1"/>
</dbReference>
<evidence type="ECO:0000313" key="7">
    <source>
        <dbReference type="EMBL" id="KAF2264367.1"/>
    </source>
</evidence>
<keyword evidence="3 5" id="KW-1133">Transmembrane helix</keyword>
<evidence type="ECO:0000313" key="8">
    <source>
        <dbReference type="Proteomes" id="UP000800093"/>
    </source>
</evidence>
<dbReference type="GO" id="GO:0016020">
    <property type="term" value="C:membrane"/>
    <property type="evidence" value="ECO:0007669"/>
    <property type="project" value="UniProtKB-SubCell"/>
</dbReference>
<dbReference type="OrthoDB" id="4074965at2759"/>
<evidence type="ECO:0000256" key="2">
    <source>
        <dbReference type="ARBA" id="ARBA00022692"/>
    </source>
</evidence>
<evidence type="ECO:0000256" key="1">
    <source>
        <dbReference type="ARBA" id="ARBA00004141"/>
    </source>
</evidence>
<feature type="transmembrane region" description="Helical" evidence="5">
    <location>
        <begin position="76"/>
        <end position="94"/>
    </location>
</feature>
<comment type="caution">
    <text evidence="7">The sequence shown here is derived from an EMBL/GenBank/DDBJ whole genome shotgun (WGS) entry which is preliminary data.</text>
</comment>
<protein>
    <submittedName>
        <fullName evidence="7">Integral membrane protein</fullName>
    </submittedName>
</protein>